<evidence type="ECO:0000313" key="2">
    <source>
        <dbReference type="EMBL" id="KAH3874576.1"/>
    </source>
</evidence>
<dbReference type="EMBL" id="JAIWYP010000002">
    <property type="protein sequence ID" value="KAH3874576.1"/>
    <property type="molecule type" value="Genomic_DNA"/>
</dbReference>
<dbReference type="Proteomes" id="UP000828390">
    <property type="component" value="Unassembled WGS sequence"/>
</dbReference>
<gene>
    <name evidence="2" type="ORF">DPMN_037822</name>
</gene>
<keyword evidence="3" id="KW-1185">Reference proteome</keyword>
<reference evidence="2" key="1">
    <citation type="journal article" date="2019" name="bioRxiv">
        <title>The Genome of the Zebra Mussel, Dreissena polymorpha: A Resource for Invasive Species Research.</title>
        <authorList>
            <person name="McCartney M.A."/>
            <person name="Auch B."/>
            <person name="Kono T."/>
            <person name="Mallez S."/>
            <person name="Zhang Y."/>
            <person name="Obille A."/>
            <person name="Becker A."/>
            <person name="Abrahante J.E."/>
            <person name="Garbe J."/>
            <person name="Badalamenti J.P."/>
            <person name="Herman A."/>
            <person name="Mangelson H."/>
            <person name="Liachko I."/>
            <person name="Sullivan S."/>
            <person name="Sone E.D."/>
            <person name="Koren S."/>
            <person name="Silverstein K.A.T."/>
            <person name="Beckman K.B."/>
            <person name="Gohl D.M."/>
        </authorList>
    </citation>
    <scope>NUCLEOTIDE SEQUENCE</scope>
    <source>
        <strain evidence="2">Duluth1</strain>
        <tissue evidence="2">Whole animal</tissue>
    </source>
</reference>
<proteinExistence type="predicted"/>
<dbReference type="AlphaFoldDB" id="A0A9D4RMN1"/>
<feature type="compositionally biased region" description="Polar residues" evidence="1">
    <location>
        <begin position="66"/>
        <end position="75"/>
    </location>
</feature>
<feature type="compositionally biased region" description="Basic and acidic residues" evidence="1">
    <location>
        <begin position="56"/>
        <end position="65"/>
    </location>
</feature>
<evidence type="ECO:0000313" key="3">
    <source>
        <dbReference type="Proteomes" id="UP000828390"/>
    </source>
</evidence>
<reference evidence="2" key="2">
    <citation type="submission" date="2020-11" db="EMBL/GenBank/DDBJ databases">
        <authorList>
            <person name="McCartney M.A."/>
            <person name="Auch B."/>
            <person name="Kono T."/>
            <person name="Mallez S."/>
            <person name="Becker A."/>
            <person name="Gohl D.M."/>
            <person name="Silverstein K.A.T."/>
            <person name="Koren S."/>
            <person name="Bechman K.B."/>
            <person name="Herman A."/>
            <person name="Abrahante J.E."/>
            <person name="Garbe J."/>
        </authorList>
    </citation>
    <scope>NUCLEOTIDE SEQUENCE</scope>
    <source>
        <strain evidence="2">Duluth1</strain>
        <tissue evidence="2">Whole animal</tissue>
    </source>
</reference>
<feature type="region of interest" description="Disordered" evidence="1">
    <location>
        <begin position="56"/>
        <end position="88"/>
    </location>
</feature>
<evidence type="ECO:0000256" key="1">
    <source>
        <dbReference type="SAM" id="MobiDB-lite"/>
    </source>
</evidence>
<organism evidence="2 3">
    <name type="scientific">Dreissena polymorpha</name>
    <name type="common">Zebra mussel</name>
    <name type="synonym">Mytilus polymorpha</name>
    <dbReference type="NCBI Taxonomy" id="45954"/>
    <lineage>
        <taxon>Eukaryota</taxon>
        <taxon>Metazoa</taxon>
        <taxon>Spiralia</taxon>
        <taxon>Lophotrochozoa</taxon>
        <taxon>Mollusca</taxon>
        <taxon>Bivalvia</taxon>
        <taxon>Autobranchia</taxon>
        <taxon>Heteroconchia</taxon>
        <taxon>Euheterodonta</taxon>
        <taxon>Imparidentia</taxon>
        <taxon>Neoheterodontei</taxon>
        <taxon>Myida</taxon>
        <taxon>Dreissenoidea</taxon>
        <taxon>Dreissenidae</taxon>
        <taxon>Dreissena</taxon>
    </lineage>
</organism>
<protein>
    <submittedName>
        <fullName evidence="2">Uncharacterized protein</fullName>
    </submittedName>
</protein>
<comment type="caution">
    <text evidence="2">The sequence shown here is derived from an EMBL/GenBank/DDBJ whole genome shotgun (WGS) entry which is preliminary data.</text>
</comment>
<sequence length="88" mass="10314">MVDIHLVRHCRPRQLRRIDQQETDLTDDEVRRRYRFSRFSSNNIDRLVPVRLLEPSLRRPTEQGSDRTATNSSDIAVSGVGGIFPNHW</sequence>
<accession>A0A9D4RMN1</accession>
<name>A0A9D4RMN1_DREPO</name>